<reference evidence="1" key="1">
    <citation type="submission" date="2013-03" db="EMBL/GenBank/DDBJ databases">
        <title>Draft genome sequence of the hydrogen-ethanol-producing anaerobic alkalithermophilic Caloramator celere.</title>
        <authorList>
            <person name="Ciranna A."/>
            <person name="Larjo A."/>
            <person name="Kivisto A."/>
            <person name="Santala V."/>
            <person name="Roos C."/>
            <person name="Karp M."/>
        </authorList>
    </citation>
    <scope>NUCLEOTIDE SEQUENCE [LARGE SCALE GENOMIC DNA]</scope>
    <source>
        <strain evidence="1">DSM 8682</strain>
    </source>
</reference>
<dbReference type="EMBL" id="CAVN010000037">
    <property type="protein sequence ID" value="CDF57128.1"/>
    <property type="molecule type" value="Genomic_DNA"/>
</dbReference>
<dbReference type="Proteomes" id="UP000014923">
    <property type="component" value="Unassembled WGS sequence"/>
</dbReference>
<protein>
    <submittedName>
        <fullName evidence="1">ABC transporter, ATP-binding protein</fullName>
    </submittedName>
</protein>
<evidence type="ECO:0000313" key="1">
    <source>
        <dbReference type="EMBL" id="CDF57128.1"/>
    </source>
</evidence>
<organism evidence="1 2">
    <name type="scientific">Thermobrachium celere DSM 8682</name>
    <dbReference type="NCBI Taxonomy" id="941824"/>
    <lineage>
        <taxon>Bacteria</taxon>
        <taxon>Bacillati</taxon>
        <taxon>Bacillota</taxon>
        <taxon>Clostridia</taxon>
        <taxon>Eubacteriales</taxon>
        <taxon>Clostridiaceae</taxon>
        <taxon>Thermobrachium</taxon>
    </lineage>
</organism>
<sequence length="49" mass="5749">MQKRCKKKSDRIGIIKGGRIIFVGTVEELKERKNDESLENIFLELIENE</sequence>
<dbReference type="HOGENOM" id="CLU_3141687_0_0_9"/>
<gene>
    <name evidence="1" type="ORF">TCEL_00023</name>
</gene>
<dbReference type="GO" id="GO:0005524">
    <property type="term" value="F:ATP binding"/>
    <property type="evidence" value="ECO:0007669"/>
    <property type="project" value="UniProtKB-KW"/>
</dbReference>
<evidence type="ECO:0000313" key="2">
    <source>
        <dbReference type="Proteomes" id="UP000014923"/>
    </source>
</evidence>
<keyword evidence="1" id="KW-0067">ATP-binding</keyword>
<accession>R7RP89</accession>
<name>R7RP89_9CLOT</name>
<comment type="caution">
    <text evidence="1">The sequence shown here is derived from an EMBL/GenBank/DDBJ whole genome shotgun (WGS) entry which is preliminary data.</text>
</comment>
<keyword evidence="2" id="KW-1185">Reference proteome</keyword>
<dbReference type="AlphaFoldDB" id="R7RP89"/>
<keyword evidence="1" id="KW-0547">Nucleotide-binding</keyword>
<proteinExistence type="predicted"/>